<proteinExistence type="inferred from homology"/>
<protein>
    <recommendedName>
        <fullName evidence="4">NAD-dependent epimerase/dehydratase domain-containing protein</fullName>
    </recommendedName>
</protein>
<comment type="caution">
    <text evidence="5">The sequence shown here is derived from an EMBL/GenBank/DDBJ whole genome shotgun (WGS) entry which is preliminary data.</text>
</comment>
<dbReference type="STRING" id="205917.A0A4Y9YPJ8"/>
<dbReference type="PANTHER" id="PTHR10366:SF564">
    <property type="entry name" value="STEROL-4-ALPHA-CARBOXYLATE 3-DEHYDROGENASE, DECARBOXYLATING"/>
    <property type="match status" value="1"/>
</dbReference>
<dbReference type="AlphaFoldDB" id="A0A4Y9YPJ8"/>
<sequence>MHLALLILQSELRHGQGPTKKERPRITLLSLCAMHFKLKQTHGRWQRPFEMTDLHGKSSTTLLCNTALSATSTRLISIPLVRIAARRTACGRAISQPPHALLLRMSHNKSPGAPIHRRLDYETIRSVGALPACLVLRYMDKGARMLGIKLCYYHPRIFIYWEDPPMSGRSALLGEHSLATPYGATAPANRRPNFAPSESESSSMPEVDTRTAPSHRSRKNLDIRSDSSSAKHVLVYKQCDSSSASFFTPALSTHLIHPTMSSNIQKVLVTGASGFLGSVIVDELLAAGYKVRGTARSGKAPRVQAAYASFGDRVEIVVVEDLATSDLSHALKGVDALIHVGSPLAGKATPEVLIKSAVDGTLRVLDAALNAGVTKVVVTASIMSLASPARIHSSAVIGASAAGEMDLYGVSKTLAEKALWKFASEHPELDVATVHPGYLFGAPGRGQVLDKPADGTNLCIYQLINGSAGRPVPEQTPAAATHVRDAALLHVLTLKASPTPALKPKRIVAVGPDGHFTWVEAVQWLSETRPELRPRLPTVTGKEKHNLDEWCRWDASSAKEIVGLERFRGWKEMVGDAIDGILQKEKELGIVVVQ</sequence>
<dbReference type="EMBL" id="SEOQ01000376">
    <property type="protein sequence ID" value="TFY64335.1"/>
    <property type="molecule type" value="Genomic_DNA"/>
</dbReference>
<dbReference type="SUPFAM" id="SSF51735">
    <property type="entry name" value="NAD(P)-binding Rossmann-fold domains"/>
    <property type="match status" value="1"/>
</dbReference>
<gene>
    <name evidence="5" type="ORF">EVG20_g5981</name>
</gene>
<dbReference type="OrthoDB" id="2735536at2759"/>
<dbReference type="GO" id="GO:0016616">
    <property type="term" value="F:oxidoreductase activity, acting on the CH-OH group of donors, NAD or NADP as acceptor"/>
    <property type="evidence" value="ECO:0007669"/>
    <property type="project" value="TreeGrafter"/>
</dbReference>
<comment type="similarity">
    <text evidence="2">Belongs to the NAD(P)-dependent epimerase/dehydratase family. Dihydroflavonol-4-reductase subfamily.</text>
</comment>
<dbReference type="Pfam" id="PF01370">
    <property type="entry name" value="Epimerase"/>
    <property type="match status" value="1"/>
</dbReference>
<evidence type="ECO:0000259" key="4">
    <source>
        <dbReference type="Pfam" id="PF01370"/>
    </source>
</evidence>
<dbReference type="Proteomes" id="UP000298327">
    <property type="component" value="Unassembled WGS sequence"/>
</dbReference>
<keyword evidence="1" id="KW-0560">Oxidoreductase</keyword>
<evidence type="ECO:0000313" key="6">
    <source>
        <dbReference type="Proteomes" id="UP000298327"/>
    </source>
</evidence>
<accession>A0A4Y9YPJ8</accession>
<dbReference type="InterPro" id="IPR001509">
    <property type="entry name" value="Epimerase_deHydtase"/>
</dbReference>
<evidence type="ECO:0000256" key="1">
    <source>
        <dbReference type="ARBA" id="ARBA00023002"/>
    </source>
</evidence>
<evidence type="ECO:0000313" key="5">
    <source>
        <dbReference type="EMBL" id="TFY64335.1"/>
    </source>
</evidence>
<dbReference type="InterPro" id="IPR036291">
    <property type="entry name" value="NAD(P)-bd_dom_sf"/>
</dbReference>
<dbReference type="InterPro" id="IPR050425">
    <property type="entry name" value="NAD(P)_dehydrat-like"/>
</dbReference>
<dbReference type="PANTHER" id="PTHR10366">
    <property type="entry name" value="NAD DEPENDENT EPIMERASE/DEHYDRATASE"/>
    <property type="match status" value="1"/>
</dbReference>
<dbReference type="Gene3D" id="3.40.50.720">
    <property type="entry name" value="NAD(P)-binding Rossmann-like Domain"/>
    <property type="match status" value="1"/>
</dbReference>
<organism evidence="5 6">
    <name type="scientific">Dentipellis fragilis</name>
    <dbReference type="NCBI Taxonomy" id="205917"/>
    <lineage>
        <taxon>Eukaryota</taxon>
        <taxon>Fungi</taxon>
        <taxon>Dikarya</taxon>
        <taxon>Basidiomycota</taxon>
        <taxon>Agaricomycotina</taxon>
        <taxon>Agaricomycetes</taxon>
        <taxon>Russulales</taxon>
        <taxon>Hericiaceae</taxon>
        <taxon>Dentipellis</taxon>
    </lineage>
</organism>
<keyword evidence="6" id="KW-1185">Reference proteome</keyword>
<name>A0A4Y9YPJ8_9AGAM</name>
<evidence type="ECO:0000256" key="2">
    <source>
        <dbReference type="ARBA" id="ARBA00023445"/>
    </source>
</evidence>
<feature type="region of interest" description="Disordered" evidence="3">
    <location>
        <begin position="182"/>
        <end position="223"/>
    </location>
</feature>
<feature type="domain" description="NAD-dependent epimerase/dehydratase" evidence="4">
    <location>
        <begin position="267"/>
        <end position="445"/>
    </location>
</feature>
<reference evidence="5 6" key="1">
    <citation type="submission" date="2019-02" db="EMBL/GenBank/DDBJ databases">
        <title>Genome sequencing of the rare red list fungi Dentipellis fragilis.</title>
        <authorList>
            <person name="Buettner E."/>
            <person name="Kellner H."/>
        </authorList>
    </citation>
    <scope>NUCLEOTIDE SEQUENCE [LARGE SCALE GENOMIC DNA]</scope>
    <source>
        <strain evidence="5 6">DSM 105465</strain>
    </source>
</reference>
<evidence type="ECO:0000256" key="3">
    <source>
        <dbReference type="SAM" id="MobiDB-lite"/>
    </source>
</evidence>